<dbReference type="AlphaFoldDB" id="A0A396JWM2"/>
<evidence type="ECO:0000313" key="2">
    <source>
        <dbReference type="Proteomes" id="UP000265566"/>
    </source>
</evidence>
<proteinExistence type="predicted"/>
<dbReference type="Gramene" id="rna2820">
    <property type="protein sequence ID" value="RHN79107.1"/>
    <property type="gene ID" value="gene2820"/>
</dbReference>
<evidence type="ECO:0000313" key="1">
    <source>
        <dbReference type="EMBL" id="RHN79107.1"/>
    </source>
</evidence>
<organism evidence="1 2">
    <name type="scientific">Medicago truncatula</name>
    <name type="common">Barrel medic</name>
    <name type="synonym">Medicago tribuloides</name>
    <dbReference type="NCBI Taxonomy" id="3880"/>
    <lineage>
        <taxon>Eukaryota</taxon>
        <taxon>Viridiplantae</taxon>
        <taxon>Streptophyta</taxon>
        <taxon>Embryophyta</taxon>
        <taxon>Tracheophyta</taxon>
        <taxon>Spermatophyta</taxon>
        <taxon>Magnoliopsida</taxon>
        <taxon>eudicotyledons</taxon>
        <taxon>Gunneridae</taxon>
        <taxon>Pentapetalae</taxon>
        <taxon>rosids</taxon>
        <taxon>fabids</taxon>
        <taxon>Fabales</taxon>
        <taxon>Fabaceae</taxon>
        <taxon>Papilionoideae</taxon>
        <taxon>50 kb inversion clade</taxon>
        <taxon>NPAAA clade</taxon>
        <taxon>Hologalegina</taxon>
        <taxon>IRL clade</taxon>
        <taxon>Trifolieae</taxon>
        <taxon>Medicago</taxon>
    </lineage>
</organism>
<dbReference type="EMBL" id="PSQE01000001">
    <property type="protein sequence ID" value="RHN79107.1"/>
    <property type="molecule type" value="Genomic_DNA"/>
</dbReference>
<name>A0A396JWM2_MEDTR</name>
<reference evidence="2" key="1">
    <citation type="journal article" date="2018" name="Nat. Plants">
        <title>Whole-genome landscape of Medicago truncatula symbiotic genes.</title>
        <authorList>
            <person name="Pecrix Y."/>
            <person name="Staton S.E."/>
            <person name="Sallet E."/>
            <person name="Lelandais-Briere C."/>
            <person name="Moreau S."/>
            <person name="Carrere S."/>
            <person name="Blein T."/>
            <person name="Jardinaud M.F."/>
            <person name="Latrasse D."/>
            <person name="Zouine M."/>
            <person name="Zahm M."/>
            <person name="Kreplak J."/>
            <person name="Mayjonade B."/>
            <person name="Satge C."/>
            <person name="Perez M."/>
            <person name="Cauet S."/>
            <person name="Marande W."/>
            <person name="Chantry-Darmon C."/>
            <person name="Lopez-Roques C."/>
            <person name="Bouchez O."/>
            <person name="Berard A."/>
            <person name="Debelle F."/>
            <person name="Munos S."/>
            <person name="Bendahmane A."/>
            <person name="Berges H."/>
            <person name="Niebel A."/>
            <person name="Buitink J."/>
            <person name="Frugier F."/>
            <person name="Benhamed M."/>
            <person name="Crespi M."/>
            <person name="Gouzy J."/>
            <person name="Gamas P."/>
        </authorList>
    </citation>
    <scope>NUCLEOTIDE SEQUENCE [LARGE SCALE GENOMIC DNA]</scope>
    <source>
        <strain evidence="2">cv. Jemalong A17</strain>
    </source>
</reference>
<dbReference type="Proteomes" id="UP000265566">
    <property type="component" value="Chromosome 1"/>
</dbReference>
<comment type="caution">
    <text evidence="1">The sequence shown here is derived from an EMBL/GenBank/DDBJ whole genome shotgun (WGS) entry which is preliminary data.</text>
</comment>
<accession>A0A396JWM2</accession>
<protein>
    <recommendedName>
        <fullName evidence="3">Transmembrane protein</fullName>
    </recommendedName>
</protein>
<evidence type="ECO:0008006" key="3">
    <source>
        <dbReference type="Google" id="ProtNLM"/>
    </source>
</evidence>
<gene>
    <name evidence="1" type="ORF">MtrunA17_Chr1g0173401</name>
</gene>
<sequence length="44" mass="5011">MNLGIESSSLLHPLQSYHRHIAASTLVCFEVILSSRWWLKCLGL</sequence>